<reference evidence="1 2" key="1">
    <citation type="journal article" date="2007" name="Microbiology">
        <title>Comparative genomic analysis of mycobacteriophage Tweety: evolutionary insights and construction of compatible site-specific integration vectors for mycobacteria.</title>
        <authorList>
            <person name="Pham T.T."/>
            <person name="Jacobs-Sera D."/>
            <person name="Pedulla M.L."/>
            <person name="Hendrix R.W."/>
            <person name="Hatfull G.F."/>
        </authorList>
    </citation>
    <scope>NUCLEOTIDE SEQUENCE</scope>
</reference>
<evidence type="ECO:0008006" key="3">
    <source>
        <dbReference type="Google" id="ProtNLM"/>
    </source>
</evidence>
<organism evidence="1 2">
    <name type="scientific">Mycobacterium phage Tweety</name>
    <dbReference type="NCBI Taxonomy" id="439809"/>
    <lineage>
        <taxon>Viruses</taxon>
        <taxon>Duplodnaviria</taxon>
        <taxon>Heunggongvirae</taxon>
        <taxon>Uroviricota</taxon>
        <taxon>Caudoviricetes</taxon>
        <taxon>Gracegardnervirinae</taxon>
        <taxon>Cheoctovirus</taxon>
        <taxon>Cheoctovirus tweety</taxon>
        <taxon>Mycobacterium virus Tweety</taxon>
    </lineage>
</organism>
<evidence type="ECO:0000313" key="1">
    <source>
        <dbReference type="EMBL" id="ABQ86109.1"/>
    </source>
</evidence>
<dbReference type="GeneID" id="5758658"/>
<proteinExistence type="predicted"/>
<evidence type="ECO:0000313" key="2">
    <source>
        <dbReference type="Proteomes" id="UP000001995"/>
    </source>
</evidence>
<dbReference type="PROSITE" id="PS51257">
    <property type="entry name" value="PROKAR_LIPOPROTEIN"/>
    <property type="match status" value="1"/>
</dbReference>
<dbReference type="EMBL" id="EF536069">
    <property type="protein sequence ID" value="ABQ86109.1"/>
    <property type="molecule type" value="Genomic_DNA"/>
</dbReference>
<dbReference type="Proteomes" id="UP000001995">
    <property type="component" value="Segment"/>
</dbReference>
<accession>A5YK08</accession>
<keyword evidence="2" id="KW-1185">Reference proteome</keyword>
<dbReference type="KEGG" id="vg:5758658"/>
<dbReference type="RefSeq" id="YP_001469273.1">
    <property type="nucleotide sequence ID" value="NC_009820.1"/>
</dbReference>
<protein>
    <recommendedName>
        <fullName evidence="3">Lipoprotein</fullName>
    </recommendedName>
</protein>
<sequence>MKKLITAAVAAAAIIGLSACSSDADVVYGMCTACGSVEVALMQPTGSRNLSHIGESDTYPTGHGCEMCN</sequence>
<gene>
    <name evidence="1" type="primary">40</name>
    <name evidence="1" type="ORF">PBI_TWEETY_40</name>
</gene>
<name>A5YK08_9CAUD</name>
<dbReference type="OrthoDB" id="25186at10239"/>